<dbReference type="PANTHER" id="PTHR35300:SF5">
    <property type="entry name" value="HISTONE ACETYLTRANSFERASE"/>
    <property type="match status" value="1"/>
</dbReference>
<name>A0A834WQR2_9FABA</name>
<dbReference type="GO" id="GO:0006355">
    <property type="term" value="P:regulation of DNA-templated transcription"/>
    <property type="evidence" value="ECO:0007669"/>
    <property type="project" value="InterPro"/>
</dbReference>
<dbReference type="EMBL" id="JAAIUW010000005">
    <property type="protein sequence ID" value="KAF7830298.1"/>
    <property type="molecule type" value="Genomic_DNA"/>
</dbReference>
<protein>
    <recommendedName>
        <fullName evidence="5">Histone acetyltransferase</fullName>
    </recommendedName>
</protein>
<evidence type="ECO:0000256" key="1">
    <source>
        <dbReference type="ARBA" id="ARBA00023242"/>
    </source>
</evidence>
<organism evidence="3 4">
    <name type="scientific">Senna tora</name>
    <dbReference type="NCBI Taxonomy" id="362788"/>
    <lineage>
        <taxon>Eukaryota</taxon>
        <taxon>Viridiplantae</taxon>
        <taxon>Streptophyta</taxon>
        <taxon>Embryophyta</taxon>
        <taxon>Tracheophyta</taxon>
        <taxon>Spermatophyta</taxon>
        <taxon>Magnoliopsida</taxon>
        <taxon>eudicotyledons</taxon>
        <taxon>Gunneridae</taxon>
        <taxon>Pentapetalae</taxon>
        <taxon>rosids</taxon>
        <taxon>fabids</taxon>
        <taxon>Fabales</taxon>
        <taxon>Fabaceae</taxon>
        <taxon>Caesalpinioideae</taxon>
        <taxon>Cassia clade</taxon>
        <taxon>Senna</taxon>
    </lineage>
</organism>
<accession>A0A834WQR2</accession>
<feature type="region of interest" description="Disordered" evidence="2">
    <location>
        <begin position="253"/>
        <end position="273"/>
    </location>
</feature>
<evidence type="ECO:0000313" key="4">
    <source>
        <dbReference type="Proteomes" id="UP000634136"/>
    </source>
</evidence>
<comment type="caution">
    <text evidence="3">The sequence shown here is derived from an EMBL/GenBank/DDBJ whole genome shotgun (WGS) entry which is preliminary data.</text>
</comment>
<dbReference type="OrthoDB" id="1937968at2759"/>
<dbReference type="PANTHER" id="PTHR35300">
    <property type="entry name" value="COACTIVATOR CBP, KIX DOMAIN-CONTAINING PROTEIN-RELATED"/>
    <property type="match status" value="1"/>
</dbReference>
<dbReference type="Gene3D" id="1.10.246.20">
    <property type="entry name" value="Coactivator CBP, KIX domain"/>
    <property type="match status" value="1"/>
</dbReference>
<proteinExistence type="predicted"/>
<reference evidence="3" key="1">
    <citation type="submission" date="2020-09" db="EMBL/GenBank/DDBJ databases">
        <title>Genome-Enabled Discovery of Anthraquinone Biosynthesis in Senna tora.</title>
        <authorList>
            <person name="Kang S.-H."/>
            <person name="Pandey R.P."/>
            <person name="Lee C.-M."/>
            <person name="Sim J.-S."/>
            <person name="Jeong J.-T."/>
            <person name="Choi B.-S."/>
            <person name="Jung M."/>
            <person name="Ginzburg D."/>
            <person name="Zhao K."/>
            <person name="Won S.Y."/>
            <person name="Oh T.-J."/>
            <person name="Yu Y."/>
            <person name="Kim N.-H."/>
            <person name="Lee O.R."/>
            <person name="Lee T.-H."/>
            <person name="Bashyal P."/>
            <person name="Kim T.-S."/>
            <person name="Lee W.-H."/>
            <person name="Kawkins C."/>
            <person name="Kim C.-K."/>
            <person name="Kim J.S."/>
            <person name="Ahn B.O."/>
            <person name="Rhee S.Y."/>
            <person name="Sohng J.K."/>
        </authorList>
    </citation>
    <scope>NUCLEOTIDE SEQUENCE</scope>
    <source>
        <tissue evidence="3">Leaf</tissue>
    </source>
</reference>
<dbReference type="AlphaFoldDB" id="A0A834WQR2"/>
<keyword evidence="4" id="KW-1185">Reference proteome</keyword>
<evidence type="ECO:0000256" key="2">
    <source>
        <dbReference type="SAM" id="MobiDB-lite"/>
    </source>
</evidence>
<dbReference type="Proteomes" id="UP000634136">
    <property type="component" value="Unassembled WGS sequence"/>
</dbReference>
<sequence length="323" mass="36736">MPRPGPRPYDCVRRAWHSDTHQPIRGTLIQEIFRVVNEIHAPSTKKNKEYQEKLPVVVLRVEEIMYSKANSEAEYMDLTTLLDRANDAIDTVIRRDESTETGEYLQPCIEAALCLGCAPVKASRSQRNSPRCYLSPTTIEEPLQNPASRRDHNRAKSHHFVSPPCSNFVKSSRLDSVYHHQTLLLRNEDPFPSISKKQCLEHHQPLSNFSVYPLYYGNHIPFDESQNGHNHKSVSNTFGTGVICCVGNHLADSNQRSQSSKRGDLEQNRPPVGCDLSLRLGPSVEERSRLNGQIIHKDKKVSTFTWDTPTVQKRKADFVCLKP</sequence>
<evidence type="ECO:0008006" key="5">
    <source>
        <dbReference type="Google" id="ProtNLM"/>
    </source>
</evidence>
<keyword evidence="1" id="KW-0539">Nucleus</keyword>
<gene>
    <name evidence="3" type="ORF">G2W53_012631</name>
</gene>
<dbReference type="InterPro" id="IPR036529">
    <property type="entry name" value="KIX_dom_sf"/>
</dbReference>
<evidence type="ECO:0000313" key="3">
    <source>
        <dbReference type="EMBL" id="KAF7830298.1"/>
    </source>
</evidence>
<dbReference type="GO" id="GO:0003712">
    <property type="term" value="F:transcription coregulator activity"/>
    <property type="evidence" value="ECO:0007669"/>
    <property type="project" value="InterPro"/>
</dbReference>